<comment type="caution">
    <text evidence="2">The sequence shown here is derived from an EMBL/GenBank/DDBJ whole genome shotgun (WGS) entry which is preliminary data.</text>
</comment>
<dbReference type="Gene3D" id="3.40.50.200">
    <property type="entry name" value="Peptidase S8/S53 domain"/>
    <property type="match status" value="1"/>
</dbReference>
<evidence type="ECO:0000259" key="1">
    <source>
        <dbReference type="Pfam" id="PF00082"/>
    </source>
</evidence>
<protein>
    <submittedName>
        <fullName evidence="2">S8 family serine peptidase</fullName>
    </submittedName>
</protein>
<proteinExistence type="predicted"/>
<evidence type="ECO:0000313" key="2">
    <source>
        <dbReference type="EMBL" id="MFC7063129.1"/>
    </source>
</evidence>
<keyword evidence="3" id="KW-1185">Reference proteome</keyword>
<reference evidence="3" key="1">
    <citation type="journal article" date="2019" name="Int. J. Syst. Evol. Microbiol.">
        <title>The Global Catalogue of Microorganisms (GCM) 10K type strain sequencing project: providing services to taxonomists for standard genome sequencing and annotation.</title>
        <authorList>
            <consortium name="The Broad Institute Genomics Platform"/>
            <consortium name="The Broad Institute Genome Sequencing Center for Infectious Disease"/>
            <person name="Wu L."/>
            <person name="Ma J."/>
        </authorList>
    </citation>
    <scope>NUCLEOTIDE SEQUENCE [LARGE SCALE GENOMIC DNA]</scope>
    <source>
        <strain evidence="3">CGMCC 4.1621</strain>
    </source>
</reference>
<dbReference type="InterPro" id="IPR036852">
    <property type="entry name" value="Peptidase_S8/S53_dom_sf"/>
</dbReference>
<accession>A0ABW2EPU8</accession>
<dbReference type="SUPFAM" id="SSF52743">
    <property type="entry name" value="Subtilisin-like"/>
    <property type="match status" value="1"/>
</dbReference>
<name>A0ABW2EPU8_9BACI</name>
<evidence type="ECO:0000313" key="3">
    <source>
        <dbReference type="Proteomes" id="UP001596410"/>
    </source>
</evidence>
<dbReference type="Proteomes" id="UP001596410">
    <property type="component" value="Unassembled WGS sequence"/>
</dbReference>
<feature type="domain" description="Peptidase S8/S53" evidence="1">
    <location>
        <begin position="16"/>
        <end position="111"/>
    </location>
</feature>
<gene>
    <name evidence="2" type="ORF">ACFQIC_14995</name>
</gene>
<dbReference type="EMBL" id="JBHSZV010000039">
    <property type="protein sequence ID" value="MFC7063129.1"/>
    <property type="molecule type" value="Genomic_DNA"/>
</dbReference>
<dbReference type="Pfam" id="PF00082">
    <property type="entry name" value="Peptidase_S8"/>
    <property type="match status" value="1"/>
</dbReference>
<sequence length="116" mass="12319">MTSLSDLQLTRIAAELDAISKEKDVLFISSSGNINSMYEKMAHTPYPNYFSDDATRILPPGENFLGITVGSVATKSENGALGGLNHPSPFSRCGPGSFGTLKPEIVVDGGNDRVDV</sequence>
<organism evidence="2 3">
    <name type="scientific">Halobacillus seohaensis</name>
    <dbReference type="NCBI Taxonomy" id="447421"/>
    <lineage>
        <taxon>Bacteria</taxon>
        <taxon>Bacillati</taxon>
        <taxon>Bacillota</taxon>
        <taxon>Bacilli</taxon>
        <taxon>Bacillales</taxon>
        <taxon>Bacillaceae</taxon>
        <taxon>Halobacillus</taxon>
    </lineage>
</organism>
<dbReference type="RefSeq" id="WP_204711687.1">
    <property type="nucleotide sequence ID" value="NZ_JBHSZV010000039.1"/>
</dbReference>
<dbReference type="InterPro" id="IPR000209">
    <property type="entry name" value="Peptidase_S8/S53_dom"/>
</dbReference>